<dbReference type="RefSeq" id="WP_095103123.1">
    <property type="nucleotide sequence ID" value="NZ_BKAR01000031.1"/>
</dbReference>
<gene>
    <name evidence="1" type="ORF">SPI02_20710</name>
</gene>
<reference evidence="1 2" key="1">
    <citation type="submission" date="2019-07" db="EMBL/GenBank/DDBJ databases">
        <title>Whole genome shotgun sequence of Staphylococcus piscifermentans NBRC 109625.</title>
        <authorList>
            <person name="Hosoyama A."/>
            <person name="Uohara A."/>
            <person name="Ohji S."/>
            <person name="Ichikawa N."/>
        </authorList>
    </citation>
    <scope>NUCLEOTIDE SEQUENCE [LARGE SCALE GENOMIC DNA]</scope>
    <source>
        <strain evidence="1 2">NBRC 109625</strain>
    </source>
</reference>
<accession>A0A239TIF7</accession>
<evidence type="ECO:0000313" key="1">
    <source>
        <dbReference type="EMBL" id="GEP85486.1"/>
    </source>
</evidence>
<dbReference type="OrthoDB" id="2042927at2"/>
<dbReference type="AlphaFoldDB" id="A0A239TIF7"/>
<name>A0A239TIF7_9STAP</name>
<dbReference type="GO" id="GO:0015031">
    <property type="term" value="P:protein transport"/>
    <property type="evidence" value="ECO:0007669"/>
    <property type="project" value="InterPro"/>
</dbReference>
<dbReference type="Pfam" id="PF15432">
    <property type="entry name" value="Sec-ASP3"/>
    <property type="match status" value="1"/>
</dbReference>
<sequence length="168" mass="19441">MAETQHFNVYWRQINQSTFMYGARLQFQSGGAQYDNRLMPSGTVIHEWYMHTNFYTDRAFPALPFLKKGITYRFKFHVTAVPANTVYFKIIFLKRNGTEAATFIAKDKEIDIEMPEEAYEYQVQMINAAMESLHFERIEIIPEEQVAATSHPADTLEALRQEGGGRDG</sequence>
<dbReference type="Proteomes" id="UP000321736">
    <property type="component" value="Unassembled WGS sequence"/>
</dbReference>
<organism evidence="1 2">
    <name type="scientific">Staphylococcus piscifermentans</name>
    <dbReference type="NCBI Taxonomy" id="70258"/>
    <lineage>
        <taxon>Bacteria</taxon>
        <taxon>Bacillati</taxon>
        <taxon>Bacillota</taxon>
        <taxon>Bacilli</taxon>
        <taxon>Bacillales</taxon>
        <taxon>Staphylococcaceae</taxon>
        <taxon>Staphylococcus</taxon>
    </lineage>
</organism>
<dbReference type="InterPro" id="IPR022259">
    <property type="entry name" value="Acessory_Sec_prot_Asp3"/>
</dbReference>
<dbReference type="NCBIfam" id="TIGR03711">
    <property type="entry name" value="acc_sec_asp3"/>
    <property type="match status" value="1"/>
</dbReference>
<evidence type="ECO:0000313" key="2">
    <source>
        <dbReference type="Proteomes" id="UP000321736"/>
    </source>
</evidence>
<protein>
    <submittedName>
        <fullName evidence="1">Uncharacterized protein</fullName>
    </submittedName>
</protein>
<keyword evidence="2" id="KW-1185">Reference proteome</keyword>
<comment type="caution">
    <text evidence="1">The sequence shown here is derived from an EMBL/GenBank/DDBJ whole genome shotgun (WGS) entry which is preliminary data.</text>
</comment>
<proteinExistence type="predicted"/>
<dbReference type="EMBL" id="BKAR01000031">
    <property type="protein sequence ID" value="GEP85486.1"/>
    <property type="molecule type" value="Genomic_DNA"/>
</dbReference>